<sequence>MSRTIPAVPAAASPVSAQRGFLLLITAGVLWGTGGLAGHLLQDVSGVPSLAVATYRLLLGGLLITAFLGVSGRLRRLPLTRPLLARLVLNGVLHAVFQSLYFASLALVPVGLATFVKIGSVPVFVAIGICLGSRSLPARRLVVSVLLAVAGLALLAGFPGADASPARLAAGLGCSLGAGLVFSLMTLANRKPVAGLDPLVNVGLGLLVGGVLLAPAGAAAGLAVPADALSLGLLAFLALVPTALAYLAFFGGLRTASDTAAAVGGITEPLTAAVLSMVLLGEQMTALGAVGSALLVAAMGSDAGARALERRRARG</sequence>
<keyword evidence="5 6" id="KW-0472">Membrane</keyword>
<feature type="transmembrane region" description="Helical" evidence="6">
    <location>
        <begin position="286"/>
        <end position="305"/>
    </location>
</feature>
<protein>
    <submittedName>
        <fullName evidence="8">DMT family transporter</fullName>
    </submittedName>
</protein>
<comment type="similarity">
    <text evidence="2">Belongs to the EamA transporter family.</text>
</comment>
<feature type="transmembrane region" description="Helical" evidence="6">
    <location>
        <begin position="83"/>
        <end position="101"/>
    </location>
</feature>
<evidence type="ECO:0000313" key="9">
    <source>
        <dbReference type="Proteomes" id="UP001595847"/>
    </source>
</evidence>
<evidence type="ECO:0000256" key="2">
    <source>
        <dbReference type="ARBA" id="ARBA00007362"/>
    </source>
</evidence>
<feature type="transmembrane region" description="Helical" evidence="6">
    <location>
        <begin position="261"/>
        <end position="280"/>
    </location>
</feature>
<evidence type="ECO:0000256" key="6">
    <source>
        <dbReference type="SAM" id="Phobius"/>
    </source>
</evidence>
<comment type="caution">
    <text evidence="8">The sequence shown here is derived from an EMBL/GenBank/DDBJ whole genome shotgun (WGS) entry which is preliminary data.</text>
</comment>
<reference evidence="9" key="1">
    <citation type="journal article" date="2019" name="Int. J. Syst. Evol. Microbiol.">
        <title>The Global Catalogue of Microorganisms (GCM) 10K type strain sequencing project: providing services to taxonomists for standard genome sequencing and annotation.</title>
        <authorList>
            <consortium name="The Broad Institute Genomics Platform"/>
            <consortium name="The Broad Institute Genome Sequencing Center for Infectious Disease"/>
            <person name="Wu L."/>
            <person name="Ma J."/>
        </authorList>
    </citation>
    <scope>NUCLEOTIDE SEQUENCE [LARGE SCALE GENOMIC DNA]</scope>
    <source>
        <strain evidence="9">TBRC 1826</strain>
    </source>
</reference>
<feature type="transmembrane region" description="Helical" evidence="6">
    <location>
        <begin position="141"/>
        <end position="161"/>
    </location>
</feature>
<dbReference type="PANTHER" id="PTHR32322">
    <property type="entry name" value="INNER MEMBRANE TRANSPORTER"/>
    <property type="match status" value="1"/>
</dbReference>
<feature type="transmembrane region" description="Helical" evidence="6">
    <location>
        <begin position="21"/>
        <end position="41"/>
    </location>
</feature>
<keyword evidence="3 6" id="KW-0812">Transmembrane</keyword>
<feature type="transmembrane region" description="Helical" evidence="6">
    <location>
        <begin position="167"/>
        <end position="187"/>
    </location>
</feature>
<gene>
    <name evidence="8" type="ORF">ACFOVU_26265</name>
</gene>
<dbReference type="Pfam" id="PF00892">
    <property type="entry name" value="EamA"/>
    <property type="match status" value="2"/>
</dbReference>
<dbReference type="InterPro" id="IPR037185">
    <property type="entry name" value="EmrE-like"/>
</dbReference>
<evidence type="ECO:0000313" key="8">
    <source>
        <dbReference type="EMBL" id="MFC3999444.1"/>
    </source>
</evidence>
<keyword evidence="4 6" id="KW-1133">Transmembrane helix</keyword>
<dbReference type="SUPFAM" id="SSF103481">
    <property type="entry name" value="Multidrug resistance efflux transporter EmrE"/>
    <property type="match status" value="2"/>
</dbReference>
<organism evidence="8 9">
    <name type="scientific">Nocardiopsis sediminis</name>
    <dbReference type="NCBI Taxonomy" id="1778267"/>
    <lineage>
        <taxon>Bacteria</taxon>
        <taxon>Bacillati</taxon>
        <taxon>Actinomycetota</taxon>
        <taxon>Actinomycetes</taxon>
        <taxon>Streptosporangiales</taxon>
        <taxon>Nocardiopsidaceae</taxon>
        <taxon>Nocardiopsis</taxon>
    </lineage>
</organism>
<comment type="subcellular location">
    <subcellularLocation>
        <location evidence="1">Membrane</location>
        <topology evidence="1">Multi-pass membrane protein</topology>
    </subcellularLocation>
</comment>
<feature type="transmembrane region" description="Helical" evidence="6">
    <location>
        <begin position="199"/>
        <end position="222"/>
    </location>
</feature>
<dbReference type="EMBL" id="JBHSBH010000015">
    <property type="protein sequence ID" value="MFC3999444.1"/>
    <property type="molecule type" value="Genomic_DNA"/>
</dbReference>
<keyword evidence="9" id="KW-1185">Reference proteome</keyword>
<evidence type="ECO:0000256" key="3">
    <source>
        <dbReference type="ARBA" id="ARBA00022692"/>
    </source>
</evidence>
<evidence type="ECO:0000256" key="4">
    <source>
        <dbReference type="ARBA" id="ARBA00022989"/>
    </source>
</evidence>
<feature type="domain" description="EamA" evidence="7">
    <location>
        <begin position="19"/>
        <end position="155"/>
    </location>
</feature>
<proteinExistence type="inferred from homology"/>
<dbReference type="PANTHER" id="PTHR32322:SF2">
    <property type="entry name" value="EAMA DOMAIN-CONTAINING PROTEIN"/>
    <property type="match status" value="1"/>
</dbReference>
<feature type="transmembrane region" description="Helical" evidence="6">
    <location>
        <begin position="228"/>
        <end position="249"/>
    </location>
</feature>
<feature type="transmembrane region" description="Helical" evidence="6">
    <location>
        <begin position="107"/>
        <end position="129"/>
    </location>
</feature>
<feature type="transmembrane region" description="Helical" evidence="6">
    <location>
        <begin position="53"/>
        <end position="71"/>
    </location>
</feature>
<name>A0ABV8FTE7_9ACTN</name>
<accession>A0ABV8FTE7</accession>
<feature type="domain" description="EamA" evidence="7">
    <location>
        <begin position="172"/>
        <end position="298"/>
    </location>
</feature>
<dbReference type="InterPro" id="IPR000620">
    <property type="entry name" value="EamA_dom"/>
</dbReference>
<evidence type="ECO:0000259" key="7">
    <source>
        <dbReference type="Pfam" id="PF00892"/>
    </source>
</evidence>
<dbReference type="RefSeq" id="WP_378537883.1">
    <property type="nucleotide sequence ID" value="NZ_JBHSBH010000015.1"/>
</dbReference>
<dbReference type="InterPro" id="IPR050638">
    <property type="entry name" value="AA-Vitamin_Transporters"/>
</dbReference>
<evidence type="ECO:0000256" key="1">
    <source>
        <dbReference type="ARBA" id="ARBA00004141"/>
    </source>
</evidence>
<evidence type="ECO:0000256" key="5">
    <source>
        <dbReference type="ARBA" id="ARBA00023136"/>
    </source>
</evidence>
<dbReference type="Proteomes" id="UP001595847">
    <property type="component" value="Unassembled WGS sequence"/>
</dbReference>